<evidence type="ECO:0000256" key="7">
    <source>
        <dbReference type="ARBA" id="ARBA00022801"/>
    </source>
</evidence>
<feature type="region of interest" description="Disordered" evidence="14">
    <location>
        <begin position="639"/>
        <end position="682"/>
    </location>
</feature>
<dbReference type="GO" id="GO:0006508">
    <property type="term" value="P:proteolysis"/>
    <property type="evidence" value="ECO:0007669"/>
    <property type="project" value="UniProtKB-KW"/>
</dbReference>
<gene>
    <name evidence="16" type="ORF">SmJEL517_g03329</name>
</gene>
<dbReference type="GO" id="GO:0008270">
    <property type="term" value="F:zinc ion binding"/>
    <property type="evidence" value="ECO:0007669"/>
    <property type="project" value="InterPro"/>
</dbReference>
<evidence type="ECO:0000256" key="14">
    <source>
        <dbReference type="SAM" id="MobiDB-lite"/>
    </source>
</evidence>
<evidence type="ECO:0000256" key="10">
    <source>
        <dbReference type="ARBA" id="ARBA00023145"/>
    </source>
</evidence>
<keyword evidence="6 13" id="KW-0732">Signal</keyword>
<comment type="similarity">
    <text evidence="2 13">Belongs to the peptidase M36 family.</text>
</comment>
<feature type="binding site" evidence="12">
    <location>
        <position position="497"/>
    </location>
    <ligand>
        <name>Zn(2+)</name>
        <dbReference type="ChEBI" id="CHEBI:29105"/>
        <note>catalytic</note>
    </ligand>
</feature>
<comment type="caution">
    <text evidence="16">The sequence shown here is derived from an EMBL/GenBank/DDBJ whole genome shotgun (WGS) entry which is preliminary data.</text>
</comment>
<dbReference type="AlphaFoldDB" id="A0A507C755"/>
<accession>A0A507C755</accession>
<sequence>MKQHLLTLLLLGSTAALTTPSNTGRNAHRRASFAPTVPQLHEHGLFHNAQTPLLQSFLPFQRNLANINIPDKSTNPVDIAKLYASERLGVSLDSISVTSSHVSSHTGVTHVYLQQLQGDLEIVNGVANVNIDRDGRVISFGSSFYTSDTADDEEVTGFLTVQSDKAIKLKSVESERVTTNPGSSASDAVMALARFLEVDVDEVVEVAVDSSYVEKRSAGTSKKYRKKKHAKAATSNDDDGTNDDTQAKPHTIIKAPQLAVSDIPARLKYIQTSEGTLKLVWDLEVEMVDSWYHAHIDTESGSVISLIDWVSDASYNVFPLGTNSPNDGERVSVQNPANQLASPLGWHDQDQNKRFTKTLGNNVFAQENLEGRNNWENNYRPDGGGNLEFNYKLDLGREPSHYIDTAVTNLFYWVNALHDLFYVYGFDEKSGNFQEENFGRGGRGSDAVVANAQDGSGYNNANFATPPDGQRGRMRMYVWDITHPNRDGDLEGGIIVHEYSHGMTIRLTGGPANSGCLGFGESGGMGEGWGDFIATVLRMTPDTTRNDDFDMGSYANGGSGIRKFKYSTSKSTNPSTYGYIQKPGYWGVHQKGEVWAEILFEVYWSLLDVHGFDSNWFDTPLNDQSTDDDTYLDFRTGQHISKRSHKDDKEDNHDDDDESATNHKKKPQERYPTHPPPKKPLSGNVLALQLVIDGLKLQNCNPSFVDARDAILLADNQMTGGANACVLWKGFATRGLGKSARSGGHEAFDLPVGC</sequence>
<dbReference type="GeneID" id="42004554"/>
<evidence type="ECO:0000313" key="17">
    <source>
        <dbReference type="Proteomes" id="UP000319731"/>
    </source>
</evidence>
<evidence type="ECO:0000256" key="4">
    <source>
        <dbReference type="ARBA" id="ARBA00022670"/>
    </source>
</evidence>
<reference evidence="16 17" key="1">
    <citation type="journal article" date="2019" name="Sci. Rep.">
        <title>Comparative genomics of chytrid fungi reveal insights into the obligate biotrophic and pathogenic lifestyle of Synchytrium endobioticum.</title>
        <authorList>
            <person name="van de Vossenberg B.T.L.H."/>
            <person name="Warris S."/>
            <person name="Nguyen H.D.T."/>
            <person name="van Gent-Pelzer M.P.E."/>
            <person name="Joly D.L."/>
            <person name="van de Geest H.C."/>
            <person name="Bonants P.J.M."/>
            <person name="Smith D.S."/>
            <person name="Levesque C.A."/>
            <person name="van der Lee T.A.J."/>
        </authorList>
    </citation>
    <scope>NUCLEOTIDE SEQUENCE [LARGE SCALE GENOMIC DNA]</scope>
    <source>
        <strain evidence="16 17">JEL517</strain>
    </source>
</reference>
<feature type="domain" description="FTP" evidence="15">
    <location>
        <begin position="97"/>
        <end position="144"/>
    </location>
</feature>
<feature type="chain" id="PRO_5021509931" description="Extracellular metalloproteinase" evidence="13">
    <location>
        <begin position="17"/>
        <end position="754"/>
    </location>
</feature>
<evidence type="ECO:0000256" key="9">
    <source>
        <dbReference type="ARBA" id="ARBA00023049"/>
    </source>
</evidence>
<dbReference type="Proteomes" id="UP000319731">
    <property type="component" value="Unassembled WGS sequence"/>
</dbReference>
<dbReference type="EC" id="3.4.24.-" evidence="13"/>
<evidence type="ECO:0000256" key="1">
    <source>
        <dbReference type="ARBA" id="ARBA00004613"/>
    </source>
</evidence>
<keyword evidence="3 13" id="KW-0964">Secreted</keyword>
<evidence type="ECO:0000256" key="3">
    <source>
        <dbReference type="ARBA" id="ARBA00022525"/>
    </source>
</evidence>
<dbReference type="InterPro" id="IPR027268">
    <property type="entry name" value="Peptidase_M4/M1_CTD_sf"/>
</dbReference>
<feature type="region of interest" description="Disordered" evidence="14">
    <location>
        <begin position="223"/>
        <end position="248"/>
    </location>
</feature>
<evidence type="ECO:0000259" key="15">
    <source>
        <dbReference type="Pfam" id="PF07504"/>
    </source>
</evidence>
<protein>
    <recommendedName>
        <fullName evidence="13">Extracellular metalloproteinase</fullName>
        <ecNumber evidence="13">3.4.24.-</ecNumber>
    </recommendedName>
    <alternativeName>
        <fullName evidence="13">Fungalysin</fullName>
    </alternativeName>
</protein>
<feature type="binding site" evidence="12">
    <location>
        <position position="527"/>
    </location>
    <ligand>
        <name>Zn(2+)</name>
        <dbReference type="ChEBI" id="CHEBI:29105"/>
        <note>catalytic</note>
    </ligand>
</feature>
<dbReference type="SUPFAM" id="SSF55486">
    <property type="entry name" value="Metalloproteases ('zincins'), catalytic domain"/>
    <property type="match status" value="1"/>
</dbReference>
<dbReference type="Pfam" id="PF07504">
    <property type="entry name" value="FTP"/>
    <property type="match status" value="1"/>
</dbReference>
<evidence type="ECO:0000256" key="5">
    <source>
        <dbReference type="ARBA" id="ARBA00022723"/>
    </source>
</evidence>
<evidence type="ECO:0000256" key="8">
    <source>
        <dbReference type="ARBA" id="ARBA00022833"/>
    </source>
</evidence>
<keyword evidence="9 13" id="KW-0482">Metalloprotease</keyword>
<dbReference type="GO" id="GO:0004222">
    <property type="term" value="F:metalloendopeptidase activity"/>
    <property type="evidence" value="ECO:0007669"/>
    <property type="project" value="InterPro"/>
</dbReference>
<comment type="subcellular location">
    <subcellularLocation>
        <location evidence="1 13">Secreted</location>
    </subcellularLocation>
</comment>
<keyword evidence="8 12" id="KW-0862">Zinc</keyword>
<evidence type="ECO:0000256" key="13">
    <source>
        <dbReference type="RuleBase" id="RU364017"/>
    </source>
</evidence>
<dbReference type="PANTHER" id="PTHR33478:SF1">
    <property type="entry name" value="EXTRACELLULAR METALLOPROTEINASE MEP"/>
    <property type="match status" value="1"/>
</dbReference>
<evidence type="ECO:0000256" key="11">
    <source>
        <dbReference type="PIRSR" id="PIRSR601842-1"/>
    </source>
</evidence>
<keyword evidence="17" id="KW-1185">Reference proteome</keyword>
<dbReference type="CDD" id="cd09596">
    <property type="entry name" value="M36"/>
    <property type="match status" value="1"/>
</dbReference>
<feature type="binding site" evidence="12">
    <location>
        <position position="312"/>
    </location>
    <ligand>
        <name>Zn(2+)</name>
        <dbReference type="ChEBI" id="CHEBI:29105"/>
        <note>catalytic</note>
    </ligand>
</feature>
<dbReference type="PANTHER" id="PTHR33478">
    <property type="entry name" value="EXTRACELLULAR METALLOPROTEINASE MEP"/>
    <property type="match status" value="1"/>
</dbReference>
<proteinExistence type="inferred from homology"/>
<keyword evidence="7 13" id="KW-0378">Hydrolase</keyword>
<keyword evidence="4 13" id="KW-0645">Protease</keyword>
<dbReference type="Pfam" id="PF02128">
    <property type="entry name" value="Peptidase_M36"/>
    <property type="match status" value="1"/>
</dbReference>
<feature type="active site" evidence="11">
    <location>
        <position position="498"/>
    </location>
</feature>
<feature type="binding site" evidence="12">
    <location>
        <position position="501"/>
    </location>
    <ligand>
        <name>Zn(2+)</name>
        <dbReference type="ChEBI" id="CHEBI:29105"/>
        <note>catalytic</note>
    </ligand>
</feature>
<organism evidence="16 17">
    <name type="scientific">Synchytrium microbalum</name>
    <dbReference type="NCBI Taxonomy" id="1806994"/>
    <lineage>
        <taxon>Eukaryota</taxon>
        <taxon>Fungi</taxon>
        <taxon>Fungi incertae sedis</taxon>
        <taxon>Chytridiomycota</taxon>
        <taxon>Chytridiomycota incertae sedis</taxon>
        <taxon>Chytridiomycetes</taxon>
        <taxon>Synchytriales</taxon>
        <taxon>Synchytriaceae</taxon>
        <taxon>Synchytrium</taxon>
    </lineage>
</organism>
<evidence type="ECO:0000256" key="2">
    <source>
        <dbReference type="ARBA" id="ARBA00006006"/>
    </source>
</evidence>
<dbReference type="EMBL" id="QEAO01000017">
    <property type="protein sequence ID" value="TPX33826.1"/>
    <property type="molecule type" value="Genomic_DNA"/>
</dbReference>
<dbReference type="InterPro" id="IPR001842">
    <property type="entry name" value="Peptidase_M36"/>
</dbReference>
<dbReference type="InterPro" id="IPR050371">
    <property type="entry name" value="Fungal_virulence_M36"/>
</dbReference>
<name>A0A507C755_9FUNG</name>
<dbReference type="GO" id="GO:0005615">
    <property type="term" value="C:extracellular space"/>
    <property type="evidence" value="ECO:0007669"/>
    <property type="project" value="InterPro"/>
</dbReference>
<dbReference type="RefSeq" id="XP_031024710.1">
    <property type="nucleotide sequence ID" value="XM_031169257.1"/>
</dbReference>
<feature type="signal peptide" evidence="13">
    <location>
        <begin position="1"/>
        <end position="16"/>
    </location>
</feature>
<evidence type="ECO:0000256" key="6">
    <source>
        <dbReference type="ARBA" id="ARBA00022729"/>
    </source>
</evidence>
<keyword evidence="5 12" id="KW-0479">Metal-binding</keyword>
<dbReference type="OrthoDB" id="3227768at2759"/>
<dbReference type="Gene3D" id="1.10.390.10">
    <property type="entry name" value="Neutral Protease Domain 2"/>
    <property type="match status" value="1"/>
</dbReference>
<dbReference type="Gene3D" id="3.10.170.10">
    <property type="match status" value="1"/>
</dbReference>
<evidence type="ECO:0000313" key="16">
    <source>
        <dbReference type="EMBL" id="TPX33826.1"/>
    </source>
</evidence>
<comment type="cofactor">
    <cofactor evidence="12">
        <name>Zn(2+)</name>
        <dbReference type="ChEBI" id="CHEBI:29105"/>
    </cofactor>
    <text evidence="12">Binds 1 zinc ion per subunit.</text>
</comment>
<evidence type="ECO:0000256" key="12">
    <source>
        <dbReference type="PIRSR" id="PIRSR601842-2"/>
    </source>
</evidence>
<dbReference type="InterPro" id="IPR011096">
    <property type="entry name" value="FTP_domain"/>
</dbReference>
<keyword evidence="10 13" id="KW-0865">Zymogen</keyword>